<keyword evidence="2" id="KW-0547">Nucleotide-binding</keyword>
<keyword evidence="3" id="KW-0067">ATP-binding</keyword>
<accession>A0ABQ5M4G6</accession>
<dbReference type="RefSeq" id="WP_346064915.1">
    <property type="nucleotide sequence ID" value="NZ_BRPJ01000027.1"/>
</dbReference>
<keyword evidence="6" id="KW-1185">Reference proteome</keyword>
<evidence type="ECO:0000313" key="5">
    <source>
        <dbReference type="EMBL" id="GLB29509.1"/>
    </source>
</evidence>
<sequence length="257" mass="29460">MDNLQEIRTYASTLGLVHTKNELEKLIHSAEAEEESYVTFIRNILGSEIRYRQNKAKEKRIKEAGFPYLKYLKDFDLNFSQSITKKQLNQLNELTWIDGLYNLVLSGPPGVGKTHIAIALAYHACEEGYKVSYTTMQSLMQCLRTSEIDRRSRAKMNRIHKSNLLVIDEVGYLPITATEGNLFFQLISELQEQTSIIITTNKGFEEWAEFLDDAALATAILDRLSYRCDRIQIAGKSYRLENRKSFLEGIGVDDDES</sequence>
<comment type="caution">
    <text evidence="5">The sequence shown here is derived from an EMBL/GenBank/DDBJ whole genome shotgun (WGS) entry which is preliminary data.</text>
</comment>
<proteinExistence type="inferred from homology"/>
<dbReference type="PIRSF" id="PIRSF003073">
    <property type="entry name" value="DNAC_TnpB_IstB"/>
    <property type="match status" value="1"/>
</dbReference>
<protein>
    <recommendedName>
        <fullName evidence="4">AAA+ ATPase domain-containing protein</fullName>
    </recommendedName>
</protein>
<reference evidence="5 6" key="1">
    <citation type="journal article" date="2024" name="Int. J. Syst. Evol. Microbiol.">
        <title>Lacrimispora brassicae sp. nov. isolated from fermented cabbage, and proposal of Clostridium indicum Gundawar et al. 2019 and Clostridium methoxybenzovorans Mechichi et al. 1999 as heterotypic synonyms of Lacrimispora amygdalina (Parshina et al. 2003) Haas and Blanchard 2020 and Lacrimispora indolis (McClung and McCoy 1957) Haas and Blanchard 2020, respectively.</title>
        <authorList>
            <person name="Kobayashi H."/>
            <person name="Tanizawa Y."/>
            <person name="Sakamoto M."/>
            <person name="Ohkuma M."/>
            <person name="Tohno M."/>
        </authorList>
    </citation>
    <scope>NUCLEOTIDE SEQUENCE [LARGE SCALE GENOMIC DNA]</scope>
    <source>
        <strain evidence="5 6">DSM 12857</strain>
    </source>
</reference>
<dbReference type="InterPro" id="IPR027417">
    <property type="entry name" value="P-loop_NTPase"/>
</dbReference>
<dbReference type="SUPFAM" id="SSF52540">
    <property type="entry name" value="P-loop containing nucleoside triphosphate hydrolases"/>
    <property type="match status" value="1"/>
</dbReference>
<dbReference type="SMART" id="SM00382">
    <property type="entry name" value="AAA"/>
    <property type="match status" value="1"/>
</dbReference>
<dbReference type="PANTHER" id="PTHR30050:SF4">
    <property type="entry name" value="ATP-BINDING PROTEIN RV3427C IN INSERTION SEQUENCE-RELATED"/>
    <property type="match status" value="1"/>
</dbReference>
<evidence type="ECO:0000259" key="4">
    <source>
        <dbReference type="SMART" id="SM00382"/>
    </source>
</evidence>
<dbReference type="Gene3D" id="3.40.50.300">
    <property type="entry name" value="P-loop containing nucleotide triphosphate hydrolases"/>
    <property type="match status" value="1"/>
</dbReference>
<dbReference type="EMBL" id="BRPJ01000027">
    <property type="protein sequence ID" value="GLB29509.1"/>
    <property type="molecule type" value="Genomic_DNA"/>
</dbReference>
<evidence type="ECO:0000313" key="6">
    <source>
        <dbReference type="Proteomes" id="UP001419084"/>
    </source>
</evidence>
<evidence type="ECO:0000256" key="3">
    <source>
        <dbReference type="ARBA" id="ARBA00022840"/>
    </source>
</evidence>
<evidence type="ECO:0000256" key="1">
    <source>
        <dbReference type="ARBA" id="ARBA00008059"/>
    </source>
</evidence>
<dbReference type="InterPro" id="IPR002611">
    <property type="entry name" value="IstB_ATP-bd"/>
</dbReference>
<dbReference type="Proteomes" id="UP001419084">
    <property type="component" value="Unassembled WGS sequence"/>
</dbReference>
<name>A0ABQ5M4G6_9FIRM</name>
<dbReference type="InterPro" id="IPR028350">
    <property type="entry name" value="DNAC/IstB-like"/>
</dbReference>
<comment type="similarity">
    <text evidence="1">Belongs to the IS21/IS1162 putative ATP-binding protein family.</text>
</comment>
<dbReference type="NCBIfam" id="NF038214">
    <property type="entry name" value="IS21_help_AAA"/>
    <property type="match status" value="1"/>
</dbReference>
<dbReference type="Pfam" id="PF01695">
    <property type="entry name" value="IstB_IS21"/>
    <property type="match status" value="1"/>
</dbReference>
<dbReference type="InterPro" id="IPR047661">
    <property type="entry name" value="IstB"/>
</dbReference>
<dbReference type="PANTHER" id="PTHR30050">
    <property type="entry name" value="CHROMOSOMAL REPLICATION INITIATOR PROTEIN DNAA"/>
    <property type="match status" value="1"/>
</dbReference>
<evidence type="ECO:0000256" key="2">
    <source>
        <dbReference type="ARBA" id="ARBA00022741"/>
    </source>
</evidence>
<gene>
    <name evidence="5" type="ORF">LAD12857_14320</name>
</gene>
<organism evidence="5 6">
    <name type="scientific">Lacrimispora amygdalina</name>
    <dbReference type="NCBI Taxonomy" id="253257"/>
    <lineage>
        <taxon>Bacteria</taxon>
        <taxon>Bacillati</taxon>
        <taxon>Bacillota</taxon>
        <taxon>Clostridia</taxon>
        <taxon>Lachnospirales</taxon>
        <taxon>Lachnospiraceae</taxon>
        <taxon>Lacrimispora</taxon>
    </lineage>
</organism>
<dbReference type="CDD" id="cd00009">
    <property type="entry name" value="AAA"/>
    <property type="match status" value="1"/>
</dbReference>
<feature type="domain" description="AAA+ ATPase" evidence="4">
    <location>
        <begin position="99"/>
        <end position="227"/>
    </location>
</feature>
<dbReference type="InterPro" id="IPR003593">
    <property type="entry name" value="AAA+_ATPase"/>
</dbReference>